<feature type="transmembrane region" description="Helical" evidence="1">
    <location>
        <begin position="119"/>
        <end position="141"/>
    </location>
</feature>
<dbReference type="STRING" id="941907.SAMN06295910_0551"/>
<evidence type="ECO:0000256" key="1">
    <source>
        <dbReference type="SAM" id="Phobius"/>
    </source>
</evidence>
<protein>
    <recommendedName>
        <fullName evidence="4">Glycosyltransferase RgtA/B/C/D-like domain-containing protein</fullName>
    </recommendedName>
</protein>
<feature type="transmembrane region" description="Helical" evidence="1">
    <location>
        <begin position="147"/>
        <end position="167"/>
    </location>
</feature>
<feature type="transmembrane region" description="Helical" evidence="1">
    <location>
        <begin position="204"/>
        <end position="232"/>
    </location>
</feature>
<keyword evidence="1" id="KW-0812">Transmembrane</keyword>
<feature type="transmembrane region" description="Helical" evidence="1">
    <location>
        <begin position="370"/>
        <end position="388"/>
    </location>
</feature>
<reference evidence="3" key="1">
    <citation type="submission" date="2017-04" db="EMBL/GenBank/DDBJ databases">
        <authorList>
            <person name="Varghese N."/>
            <person name="Submissions S."/>
        </authorList>
    </citation>
    <scope>NUCLEOTIDE SEQUENCE [LARGE SCALE GENOMIC DNA]</scope>
    <source>
        <strain evidence="3">Dd16</strain>
    </source>
</reference>
<feature type="transmembrane region" description="Helical" evidence="1">
    <location>
        <begin position="174"/>
        <end position="192"/>
    </location>
</feature>
<proteinExistence type="predicted"/>
<keyword evidence="1" id="KW-0472">Membrane</keyword>
<dbReference type="AlphaFoldDB" id="A0A1X7FZL3"/>
<feature type="transmembrane region" description="Helical" evidence="1">
    <location>
        <begin position="311"/>
        <end position="330"/>
    </location>
</feature>
<feature type="transmembrane region" description="Helical" evidence="1">
    <location>
        <begin position="337"/>
        <end position="358"/>
    </location>
</feature>
<evidence type="ECO:0000313" key="3">
    <source>
        <dbReference type="Proteomes" id="UP000192934"/>
    </source>
</evidence>
<organism evidence="2 3">
    <name type="scientific">Allosphingosinicella indica</name>
    <dbReference type="NCBI Taxonomy" id="941907"/>
    <lineage>
        <taxon>Bacteria</taxon>
        <taxon>Pseudomonadati</taxon>
        <taxon>Pseudomonadota</taxon>
        <taxon>Alphaproteobacteria</taxon>
        <taxon>Sphingomonadales</taxon>
        <taxon>Sphingomonadaceae</taxon>
        <taxon>Allosphingosinicella</taxon>
    </lineage>
</organism>
<feature type="transmembrane region" description="Helical" evidence="1">
    <location>
        <begin position="79"/>
        <end position="98"/>
    </location>
</feature>
<keyword evidence="3" id="KW-1185">Reference proteome</keyword>
<feature type="transmembrane region" description="Helical" evidence="1">
    <location>
        <begin position="244"/>
        <end position="264"/>
    </location>
</feature>
<name>A0A1X7FZL3_9SPHN</name>
<dbReference type="PROSITE" id="PS51257">
    <property type="entry name" value="PROKAR_LIPOPROTEIN"/>
    <property type="match status" value="1"/>
</dbReference>
<dbReference type="EMBL" id="LT840185">
    <property type="protein sequence ID" value="SMF61560.1"/>
    <property type="molecule type" value="Genomic_DNA"/>
</dbReference>
<feature type="transmembrane region" description="Helical" evidence="1">
    <location>
        <begin position="12"/>
        <end position="32"/>
    </location>
</feature>
<sequence>MPPRATPSPRRLMLLVFLLTWLSCCYFGSWAWNPNNTTRLFAAISLVEDGDATIDEFQHLTIDRAKFGDHYYTDKPPGMTLMAVPAVALANAWTGQTSHAMAKEQMGDFDRYLLVRTRIATAMSSALLTALGAVALFWLAWSLTGSAGAALFGSLGYALATPIWGWSTTLFGHAAVGALLIIGTAALHHVAIRPPGVRTRIAAALAAATLAWALVVEHHAVFAVLAVLLYGLWETRSLAARERLVLLGCGLVAGLVAIAPLPLYNLLAFGTPFQVGYQGVVGWEGMQQGVLGLTYPKPEVLWEITFGMRRGILWFAPVLVLAPVGLWLLWRRPEARGTAALAVAVDAIYWLLNASYVYWDGGNSSGPRHAMPGVPFLALGLAGFWALVRPPLFRAAALLLFEVSAAIAFITAAAEPMAYAEIAFPLRDEIWQRFSRDDIRALPIEFLGWTPKQAVTLYLAILSLFVVLFALALRPARDKVRIGPRIEERA</sequence>
<dbReference type="RefSeq" id="WP_157123663.1">
    <property type="nucleotide sequence ID" value="NZ_LT840185.1"/>
</dbReference>
<keyword evidence="1" id="KW-1133">Transmembrane helix</keyword>
<evidence type="ECO:0000313" key="2">
    <source>
        <dbReference type="EMBL" id="SMF61560.1"/>
    </source>
</evidence>
<evidence type="ECO:0008006" key="4">
    <source>
        <dbReference type="Google" id="ProtNLM"/>
    </source>
</evidence>
<gene>
    <name evidence="2" type="ORF">SAMN06295910_0551</name>
</gene>
<feature type="transmembrane region" description="Helical" evidence="1">
    <location>
        <begin position="455"/>
        <end position="473"/>
    </location>
</feature>
<feature type="transmembrane region" description="Helical" evidence="1">
    <location>
        <begin position="395"/>
        <end position="414"/>
    </location>
</feature>
<accession>A0A1X7FZL3</accession>
<dbReference type="OrthoDB" id="7584929at2"/>
<dbReference type="Proteomes" id="UP000192934">
    <property type="component" value="Chromosome I"/>
</dbReference>